<keyword evidence="3" id="KW-1185">Reference proteome</keyword>
<dbReference type="Gene3D" id="3.30.70.1880">
    <property type="entry name" value="Protein of unknown function DUF881"/>
    <property type="match status" value="1"/>
</dbReference>
<evidence type="ECO:0000256" key="1">
    <source>
        <dbReference type="ARBA" id="ARBA00009108"/>
    </source>
</evidence>
<dbReference type="EMBL" id="CP134501">
    <property type="protein sequence ID" value="WNF31863.1"/>
    <property type="molecule type" value="Genomic_DNA"/>
</dbReference>
<dbReference type="Pfam" id="PF05949">
    <property type="entry name" value="DUF881"/>
    <property type="match status" value="1"/>
</dbReference>
<dbReference type="GeneID" id="301126544"/>
<dbReference type="Proteomes" id="UP001303701">
    <property type="component" value="Chromosome"/>
</dbReference>
<dbReference type="InterPro" id="IPR010273">
    <property type="entry name" value="DUF881"/>
</dbReference>
<proteinExistence type="inferred from homology"/>
<protein>
    <submittedName>
        <fullName evidence="2">DUF881 domain-containing protein</fullName>
    </submittedName>
</protein>
<reference evidence="2 3" key="1">
    <citation type="submission" date="2023-09" db="EMBL/GenBank/DDBJ databases">
        <title>Different Types of Thermotolerant Ring-Cleaving Dioxygenases derived from Aeribacillus composti HB-1 applied for multiple aromatic hydrocarbons removal.</title>
        <authorList>
            <person name="Cao L."/>
            <person name="Li M."/>
            <person name="Ma T."/>
        </authorList>
    </citation>
    <scope>NUCLEOTIDE SEQUENCE [LARGE SCALE GENOMIC DNA]</scope>
    <source>
        <strain evidence="2 3">HB-1</strain>
    </source>
</reference>
<dbReference type="PANTHER" id="PTHR37313">
    <property type="entry name" value="UPF0749 PROTEIN RV1825"/>
    <property type="match status" value="1"/>
</dbReference>
<sequence length="240" mass="27605">MIKPKWKFAFTFSIITTIFGFMLGVQYRSIEEPDERDTRDMWELREDLKREQKLQVELLEEIRKYDQMQREMEKNESPEKALKDTLEELKAKAGLTEVKGEGVVLTVEPLFDSNLLGKPIQPISPELLKRLINEVNSYEAKEISINGYRVVNTTVIRDINGITKIDGNSLNTYPIEIKILSNDAEKLYSKINGSALKDDFAIDNLKLTVSAPQKQLIIPPYEKSIRIQNMAPLKDEKEGN</sequence>
<gene>
    <name evidence="2" type="ORF">RI196_11190</name>
</gene>
<accession>A0ABY9W756</accession>
<dbReference type="PANTHER" id="PTHR37313:SF2">
    <property type="entry name" value="UPF0749 PROTEIN YLXX"/>
    <property type="match status" value="1"/>
</dbReference>
<evidence type="ECO:0000313" key="2">
    <source>
        <dbReference type="EMBL" id="WNF31863.1"/>
    </source>
</evidence>
<dbReference type="RefSeq" id="WP_232515562.1">
    <property type="nucleotide sequence ID" value="NZ_CP134501.1"/>
</dbReference>
<organism evidence="2 3">
    <name type="scientific">Aeribacillus composti</name>
    <dbReference type="NCBI Taxonomy" id="1868734"/>
    <lineage>
        <taxon>Bacteria</taxon>
        <taxon>Bacillati</taxon>
        <taxon>Bacillota</taxon>
        <taxon>Bacilli</taxon>
        <taxon>Bacillales</taxon>
        <taxon>Bacillaceae</taxon>
        <taxon>Aeribacillus</taxon>
    </lineage>
</organism>
<evidence type="ECO:0000313" key="3">
    <source>
        <dbReference type="Proteomes" id="UP001303701"/>
    </source>
</evidence>
<comment type="similarity">
    <text evidence="1">Belongs to the UPF0749 family.</text>
</comment>
<name>A0ABY9W756_9BACI</name>